<dbReference type="AlphaFoldDB" id="A0AAV4S3T7"/>
<dbReference type="Proteomes" id="UP001054945">
    <property type="component" value="Unassembled WGS sequence"/>
</dbReference>
<proteinExistence type="predicted"/>
<evidence type="ECO:0000313" key="2">
    <source>
        <dbReference type="Proteomes" id="UP001054945"/>
    </source>
</evidence>
<organism evidence="1 2">
    <name type="scientific">Caerostris extrusa</name>
    <name type="common">Bark spider</name>
    <name type="synonym">Caerostris bankana</name>
    <dbReference type="NCBI Taxonomy" id="172846"/>
    <lineage>
        <taxon>Eukaryota</taxon>
        <taxon>Metazoa</taxon>
        <taxon>Ecdysozoa</taxon>
        <taxon>Arthropoda</taxon>
        <taxon>Chelicerata</taxon>
        <taxon>Arachnida</taxon>
        <taxon>Araneae</taxon>
        <taxon>Araneomorphae</taxon>
        <taxon>Entelegynae</taxon>
        <taxon>Araneoidea</taxon>
        <taxon>Araneidae</taxon>
        <taxon>Caerostris</taxon>
    </lineage>
</organism>
<feature type="non-terminal residue" evidence="1">
    <location>
        <position position="1"/>
    </location>
</feature>
<evidence type="ECO:0000313" key="1">
    <source>
        <dbReference type="EMBL" id="GIY28315.1"/>
    </source>
</evidence>
<comment type="caution">
    <text evidence="1">The sequence shown here is derived from an EMBL/GenBank/DDBJ whole genome shotgun (WGS) entry which is preliminary data.</text>
</comment>
<reference evidence="1 2" key="1">
    <citation type="submission" date="2021-06" db="EMBL/GenBank/DDBJ databases">
        <title>Caerostris extrusa draft genome.</title>
        <authorList>
            <person name="Kono N."/>
            <person name="Arakawa K."/>
        </authorList>
    </citation>
    <scope>NUCLEOTIDE SEQUENCE [LARGE SCALE GENOMIC DNA]</scope>
</reference>
<accession>A0AAV4S3T7</accession>
<gene>
    <name evidence="1" type="ORF">CEXT_788151</name>
</gene>
<name>A0AAV4S3T7_CAEEX</name>
<sequence>AIQSSAIKKVLTLDTELSLWNTYEGYHVQAGSTSDWSCLSKPSDAMQPAVQLIVGITKWCALIHCEEATKAILETDRIGLKKYAFDRWVDSTRD</sequence>
<keyword evidence="2" id="KW-1185">Reference proteome</keyword>
<dbReference type="EMBL" id="BPLR01008935">
    <property type="protein sequence ID" value="GIY28315.1"/>
    <property type="molecule type" value="Genomic_DNA"/>
</dbReference>
<protein>
    <submittedName>
        <fullName evidence="1">Uncharacterized protein</fullName>
    </submittedName>
</protein>